<evidence type="ECO:0000256" key="1">
    <source>
        <dbReference type="ARBA" id="ARBA00000847"/>
    </source>
</evidence>
<dbReference type="OrthoDB" id="9806150at2"/>
<reference evidence="9 10" key="1">
    <citation type="submission" date="2013-09" db="EMBL/GenBank/DDBJ databases">
        <title>Whole genome shotgun sequence of Vibrio ezurae NBRC 102218.</title>
        <authorList>
            <person name="Yoshida I."/>
            <person name="Hosoyama A."/>
            <person name="Numata M."/>
            <person name="Hashimoto M."/>
            <person name="Hosoyama Y."/>
            <person name="Tsuchikane K."/>
            <person name="Noguchi M."/>
            <person name="Hirakata S."/>
            <person name="Ichikawa N."/>
            <person name="Ohji S."/>
            <person name="Yamazoe A."/>
            <person name="Fujita N."/>
        </authorList>
    </citation>
    <scope>NUCLEOTIDE SEQUENCE [LARGE SCALE GENOMIC DNA]</scope>
    <source>
        <strain evidence="9 10">NBRC 102218</strain>
    </source>
</reference>
<feature type="domain" description="Nudix hydrolase" evidence="8">
    <location>
        <begin position="31"/>
        <end position="161"/>
    </location>
</feature>
<dbReference type="InterPro" id="IPR000086">
    <property type="entry name" value="NUDIX_hydrolase_dom"/>
</dbReference>
<evidence type="ECO:0000313" key="10">
    <source>
        <dbReference type="Proteomes" id="UP000016562"/>
    </source>
</evidence>
<comment type="cofactor">
    <cofactor evidence="2">
        <name>Mg(2+)</name>
        <dbReference type="ChEBI" id="CHEBI:18420"/>
    </cofactor>
</comment>
<comment type="similarity">
    <text evidence="3">Belongs to the Nudix hydrolase family. NudK subfamily.</text>
</comment>
<dbReference type="eggNOG" id="COG0494">
    <property type="taxonomic scope" value="Bacteria"/>
</dbReference>
<keyword evidence="10" id="KW-1185">Reference proteome</keyword>
<keyword evidence="5" id="KW-0378">Hydrolase</keyword>
<comment type="catalytic activity">
    <reaction evidence="1">
        <text>GDP-alpha-D-mannose + H2O = alpha-D-mannose 1-phosphate + GMP + 2 H(+)</text>
        <dbReference type="Rhea" id="RHEA:27978"/>
        <dbReference type="ChEBI" id="CHEBI:15377"/>
        <dbReference type="ChEBI" id="CHEBI:15378"/>
        <dbReference type="ChEBI" id="CHEBI:57527"/>
        <dbReference type="ChEBI" id="CHEBI:58115"/>
        <dbReference type="ChEBI" id="CHEBI:58409"/>
    </reaction>
</comment>
<dbReference type="Pfam" id="PF00293">
    <property type="entry name" value="NUDIX"/>
    <property type="match status" value="1"/>
</dbReference>
<dbReference type="GO" id="GO:0005829">
    <property type="term" value="C:cytosol"/>
    <property type="evidence" value="ECO:0007669"/>
    <property type="project" value="TreeGrafter"/>
</dbReference>
<dbReference type="PROSITE" id="PS51462">
    <property type="entry name" value="NUDIX"/>
    <property type="match status" value="1"/>
</dbReference>
<dbReference type="Proteomes" id="UP000016562">
    <property type="component" value="Unassembled WGS sequence"/>
</dbReference>
<dbReference type="SUPFAM" id="SSF55811">
    <property type="entry name" value="Nudix"/>
    <property type="match status" value="1"/>
</dbReference>
<dbReference type="EMBL" id="BATM01000023">
    <property type="protein sequence ID" value="GAD80076.1"/>
    <property type="molecule type" value="Genomic_DNA"/>
</dbReference>
<comment type="caution">
    <text evidence="9">The sequence shown here is derived from an EMBL/GenBank/DDBJ whole genome shotgun (WGS) entry which is preliminary data.</text>
</comment>
<dbReference type="GO" id="GO:0016787">
    <property type="term" value="F:hydrolase activity"/>
    <property type="evidence" value="ECO:0007669"/>
    <property type="project" value="UniProtKB-KW"/>
</dbReference>
<dbReference type="CDD" id="cd03424">
    <property type="entry name" value="NUDIX_ADPRase_Nudt5_UGPPase_Nudt14"/>
    <property type="match status" value="1"/>
</dbReference>
<dbReference type="AlphaFoldDB" id="U3AJH0"/>
<protein>
    <recommendedName>
        <fullName evidence="4">GDP-mannose pyrophosphatase</fullName>
    </recommendedName>
    <alternativeName>
        <fullName evidence="6">GDP-mannose hydrolase</fullName>
    </alternativeName>
    <alternativeName>
        <fullName evidence="7">GDPMK</fullName>
    </alternativeName>
</protein>
<evidence type="ECO:0000256" key="6">
    <source>
        <dbReference type="ARBA" id="ARBA00032162"/>
    </source>
</evidence>
<name>U3AJH0_9VIBR</name>
<sequence>MHRTLHRWKNLSLIEESQTLPNGVEVQHTSVSHPGAVVILAKTPNNTLLLLNQYRPSLKEWLLEIPAGTLEENEAPLSGAKRELEEETGYSAKKWQSLGQLTPMAGFCNEIQYLYLAEELSLTQRLSQDSDEVIEVLDVSVDQLLSWIQQDKITDAKTIATLSKALLTGALN</sequence>
<dbReference type="InterPro" id="IPR020084">
    <property type="entry name" value="NUDIX_hydrolase_CS"/>
</dbReference>
<evidence type="ECO:0000313" key="9">
    <source>
        <dbReference type="EMBL" id="GAD80076.1"/>
    </source>
</evidence>
<organism evidence="9 10">
    <name type="scientific">Vibrio ezurae NBRC 102218</name>
    <dbReference type="NCBI Taxonomy" id="1219080"/>
    <lineage>
        <taxon>Bacteria</taxon>
        <taxon>Pseudomonadati</taxon>
        <taxon>Pseudomonadota</taxon>
        <taxon>Gammaproteobacteria</taxon>
        <taxon>Vibrionales</taxon>
        <taxon>Vibrionaceae</taxon>
        <taxon>Vibrio</taxon>
    </lineage>
</organism>
<evidence type="ECO:0000256" key="3">
    <source>
        <dbReference type="ARBA" id="ARBA00007275"/>
    </source>
</evidence>
<evidence type="ECO:0000259" key="8">
    <source>
        <dbReference type="PROSITE" id="PS51462"/>
    </source>
</evidence>
<dbReference type="PANTHER" id="PTHR11839">
    <property type="entry name" value="UDP/ADP-SUGAR PYROPHOSPHATASE"/>
    <property type="match status" value="1"/>
</dbReference>
<dbReference type="RefSeq" id="WP_021713784.1">
    <property type="nucleotide sequence ID" value="NZ_BATM01000023.1"/>
</dbReference>
<dbReference type="Gene3D" id="3.90.79.10">
    <property type="entry name" value="Nucleoside Triphosphate Pyrophosphohydrolase"/>
    <property type="match status" value="1"/>
</dbReference>
<dbReference type="GO" id="GO:0006753">
    <property type="term" value="P:nucleoside phosphate metabolic process"/>
    <property type="evidence" value="ECO:0007669"/>
    <property type="project" value="TreeGrafter"/>
</dbReference>
<dbReference type="PROSITE" id="PS00893">
    <property type="entry name" value="NUDIX_BOX"/>
    <property type="match status" value="1"/>
</dbReference>
<evidence type="ECO:0000256" key="7">
    <source>
        <dbReference type="ARBA" id="ARBA00032272"/>
    </source>
</evidence>
<dbReference type="GO" id="GO:0019693">
    <property type="term" value="P:ribose phosphate metabolic process"/>
    <property type="evidence" value="ECO:0007669"/>
    <property type="project" value="TreeGrafter"/>
</dbReference>
<proteinExistence type="inferred from homology"/>
<gene>
    <name evidence="9" type="primary">nudF</name>
    <name evidence="9" type="ORF">VEZ01S_23_00280</name>
</gene>
<evidence type="ECO:0000256" key="2">
    <source>
        <dbReference type="ARBA" id="ARBA00001946"/>
    </source>
</evidence>
<dbReference type="STRING" id="1219080.VEZ01S_23_00280"/>
<dbReference type="PANTHER" id="PTHR11839:SF18">
    <property type="entry name" value="NUDIX HYDROLASE DOMAIN-CONTAINING PROTEIN"/>
    <property type="match status" value="1"/>
</dbReference>
<evidence type="ECO:0000256" key="4">
    <source>
        <dbReference type="ARBA" id="ARBA00016377"/>
    </source>
</evidence>
<dbReference type="InterPro" id="IPR015797">
    <property type="entry name" value="NUDIX_hydrolase-like_dom_sf"/>
</dbReference>
<evidence type="ECO:0000256" key="5">
    <source>
        <dbReference type="ARBA" id="ARBA00022801"/>
    </source>
</evidence>
<accession>U3AJH0</accession>